<reference evidence="2" key="1">
    <citation type="submission" date="2020-09" db="EMBL/GenBank/DDBJ databases">
        <title>Genome-Enabled Discovery of Anthraquinone Biosynthesis in Senna tora.</title>
        <authorList>
            <person name="Kang S.-H."/>
            <person name="Pandey R.P."/>
            <person name="Lee C.-M."/>
            <person name="Sim J.-S."/>
            <person name="Jeong J.-T."/>
            <person name="Choi B.-S."/>
            <person name="Jung M."/>
            <person name="Ginzburg D."/>
            <person name="Zhao K."/>
            <person name="Won S.Y."/>
            <person name="Oh T.-J."/>
            <person name="Yu Y."/>
            <person name="Kim N.-H."/>
            <person name="Lee O.R."/>
            <person name="Lee T.-H."/>
            <person name="Bashyal P."/>
            <person name="Kim T.-S."/>
            <person name="Lee W.-H."/>
            <person name="Kawkins C."/>
            <person name="Kim C.-K."/>
            <person name="Kim J.S."/>
            <person name="Ahn B.O."/>
            <person name="Rhee S.Y."/>
            <person name="Sohng J.K."/>
        </authorList>
    </citation>
    <scope>NUCLEOTIDE SEQUENCE</scope>
    <source>
        <tissue evidence="2">Leaf</tissue>
    </source>
</reference>
<keyword evidence="1" id="KW-0732">Signal</keyword>
<name>A0A834SG88_9FABA</name>
<proteinExistence type="predicted"/>
<feature type="chain" id="PRO_5032815951" evidence="1">
    <location>
        <begin position="23"/>
        <end position="109"/>
    </location>
</feature>
<dbReference type="OrthoDB" id="1106772at2759"/>
<gene>
    <name evidence="2" type="ORF">G2W53_040936</name>
</gene>
<dbReference type="Proteomes" id="UP000634136">
    <property type="component" value="Unassembled WGS sequence"/>
</dbReference>
<evidence type="ECO:0000256" key="1">
    <source>
        <dbReference type="SAM" id="SignalP"/>
    </source>
</evidence>
<organism evidence="2 3">
    <name type="scientific">Senna tora</name>
    <dbReference type="NCBI Taxonomy" id="362788"/>
    <lineage>
        <taxon>Eukaryota</taxon>
        <taxon>Viridiplantae</taxon>
        <taxon>Streptophyta</taxon>
        <taxon>Embryophyta</taxon>
        <taxon>Tracheophyta</taxon>
        <taxon>Spermatophyta</taxon>
        <taxon>Magnoliopsida</taxon>
        <taxon>eudicotyledons</taxon>
        <taxon>Gunneridae</taxon>
        <taxon>Pentapetalae</taxon>
        <taxon>rosids</taxon>
        <taxon>fabids</taxon>
        <taxon>Fabales</taxon>
        <taxon>Fabaceae</taxon>
        <taxon>Caesalpinioideae</taxon>
        <taxon>Cassia clade</taxon>
        <taxon>Senna</taxon>
    </lineage>
</organism>
<dbReference type="AlphaFoldDB" id="A0A834SG88"/>
<dbReference type="EMBL" id="JAAIUW010000013">
    <property type="protein sequence ID" value="KAF7801825.1"/>
    <property type="molecule type" value="Genomic_DNA"/>
</dbReference>
<evidence type="ECO:0000313" key="2">
    <source>
        <dbReference type="EMBL" id="KAF7801825.1"/>
    </source>
</evidence>
<feature type="signal peptide" evidence="1">
    <location>
        <begin position="1"/>
        <end position="22"/>
    </location>
</feature>
<evidence type="ECO:0000313" key="3">
    <source>
        <dbReference type="Proteomes" id="UP000634136"/>
    </source>
</evidence>
<protein>
    <submittedName>
        <fullName evidence="2">Uncharacterized protein</fullName>
    </submittedName>
</protein>
<accession>A0A834SG88</accession>
<comment type="caution">
    <text evidence="2">The sequence shown here is derived from an EMBL/GenBank/DDBJ whole genome shotgun (WGS) entry which is preliminary data.</text>
</comment>
<keyword evidence="3" id="KW-1185">Reference proteome</keyword>
<sequence>MANTTKLFAIVLMITLFANLSSLSSTTEPTISPQVSSFFSNPTTNSLAPSEADSSAMMVPSSGEFVGKKISSSTRLRCEAAIVGVLLCGFLRVCYPCCKNRTGSYSRSD</sequence>